<dbReference type="Proteomes" id="UP000070444">
    <property type="component" value="Unassembled WGS sequence"/>
</dbReference>
<proteinExistence type="inferred from homology"/>
<evidence type="ECO:0000259" key="3">
    <source>
        <dbReference type="Pfam" id="PF03061"/>
    </source>
</evidence>
<dbReference type="SUPFAM" id="SSF54637">
    <property type="entry name" value="Thioesterase/thiol ester dehydrase-isomerase"/>
    <property type="match status" value="1"/>
</dbReference>
<dbReference type="NCBIfam" id="TIGR00369">
    <property type="entry name" value="unchar_dom_1"/>
    <property type="match status" value="1"/>
</dbReference>
<organism evidence="4 5">
    <name type="scientific">Conidiobolus coronatus (strain ATCC 28846 / CBS 209.66 / NRRL 28638)</name>
    <name type="common">Delacroixia coronata</name>
    <dbReference type="NCBI Taxonomy" id="796925"/>
    <lineage>
        <taxon>Eukaryota</taxon>
        <taxon>Fungi</taxon>
        <taxon>Fungi incertae sedis</taxon>
        <taxon>Zoopagomycota</taxon>
        <taxon>Entomophthoromycotina</taxon>
        <taxon>Entomophthoromycetes</taxon>
        <taxon>Entomophthorales</taxon>
        <taxon>Ancylistaceae</taxon>
        <taxon>Conidiobolus</taxon>
    </lineage>
</organism>
<accession>A0A137PF71</accession>
<feature type="domain" description="Thioesterase" evidence="3">
    <location>
        <begin position="11"/>
        <end position="86"/>
    </location>
</feature>
<keyword evidence="2" id="KW-0378">Hydrolase</keyword>
<keyword evidence="5" id="KW-1185">Reference proteome</keyword>
<evidence type="ECO:0000313" key="4">
    <source>
        <dbReference type="EMBL" id="KXN73640.1"/>
    </source>
</evidence>
<comment type="similarity">
    <text evidence="1">Belongs to the thioesterase PaaI family.</text>
</comment>
<gene>
    <name evidence="4" type="ORF">CONCODRAFT_83360</name>
</gene>
<evidence type="ECO:0000256" key="1">
    <source>
        <dbReference type="ARBA" id="ARBA00008324"/>
    </source>
</evidence>
<dbReference type="PANTHER" id="PTHR21660:SF1">
    <property type="entry name" value="ACYL-COENZYME A THIOESTERASE 13"/>
    <property type="match status" value="1"/>
</dbReference>
<reference evidence="4 5" key="1">
    <citation type="journal article" date="2015" name="Genome Biol. Evol.">
        <title>Phylogenomic analyses indicate that early fungi evolved digesting cell walls of algal ancestors of land plants.</title>
        <authorList>
            <person name="Chang Y."/>
            <person name="Wang S."/>
            <person name="Sekimoto S."/>
            <person name="Aerts A.L."/>
            <person name="Choi C."/>
            <person name="Clum A."/>
            <person name="LaButti K.M."/>
            <person name="Lindquist E.A."/>
            <person name="Yee Ngan C."/>
            <person name="Ohm R.A."/>
            <person name="Salamov A.A."/>
            <person name="Grigoriev I.V."/>
            <person name="Spatafora J.W."/>
            <person name="Berbee M.L."/>
        </authorList>
    </citation>
    <scope>NUCLEOTIDE SEQUENCE [LARGE SCALE GENOMIC DNA]</scope>
    <source>
        <strain evidence="4 5">NRRL 28638</strain>
    </source>
</reference>
<dbReference type="InterPro" id="IPR029069">
    <property type="entry name" value="HotDog_dom_sf"/>
</dbReference>
<dbReference type="PANTHER" id="PTHR21660">
    <property type="entry name" value="THIOESTERASE SUPERFAMILY MEMBER-RELATED"/>
    <property type="match status" value="1"/>
</dbReference>
<dbReference type="InterPro" id="IPR006683">
    <property type="entry name" value="Thioestr_dom"/>
</dbReference>
<dbReference type="InterPro" id="IPR003736">
    <property type="entry name" value="PAAI_dom"/>
</dbReference>
<dbReference type="Pfam" id="PF03061">
    <property type="entry name" value="4HBT"/>
    <property type="match status" value="1"/>
</dbReference>
<name>A0A137PF71_CONC2</name>
<dbReference type="CDD" id="cd03443">
    <property type="entry name" value="PaaI_thioesterase"/>
    <property type="match status" value="1"/>
</dbReference>
<dbReference type="InterPro" id="IPR039298">
    <property type="entry name" value="ACOT13"/>
</dbReference>
<dbReference type="STRING" id="796925.A0A137PF71"/>
<dbReference type="EMBL" id="KQ964433">
    <property type="protein sequence ID" value="KXN73640.1"/>
    <property type="molecule type" value="Genomic_DNA"/>
</dbReference>
<sequence length="103" mass="11324">MKVQSKHANVMGSIHGGTTAAIFDQIGSWSVVLADQLKWSLSTNLSIIYMSTCPIGEHIIIKGTCDKLGKTLAYSTINIYNEKDNRLVATAKLTKLRPMTEKI</sequence>
<evidence type="ECO:0000313" key="5">
    <source>
        <dbReference type="Proteomes" id="UP000070444"/>
    </source>
</evidence>
<dbReference type="OrthoDB" id="46529at2759"/>
<evidence type="ECO:0000256" key="2">
    <source>
        <dbReference type="ARBA" id="ARBA00022801"/>
    </source>
</evidence>
<dbReference type="AlphaFoldDB" id="A0A137PF71"/>
<dbReference type="Gene3D" id="3.10.129.10">
    <property type="entry name" value="Hotdog Thioesterase"/>
    <property type="match status" value="1"/>
</dbReference>
<protein>
    <recommendedName>
        <fullName evidence="3">Thioesterase domain-containing protein</fullName>
    </recommendedName>
</protein>
<dbReference type="GO" id="GO:0047617">
    <property type="term" value="F:fatty acyl-CoA hydrolase activity"/>
    <property type="evidence" value="ECO:0007669"/>
    <property type="project" value="InterPro"/>
</dbReference>